<evidence type="ECO:0000259" key="2">
    <source>
        <dbReference type="Pfam" id="PF01321"/>
    </source>
</evidence>
<dbReference type="InterPro" id="IPR029149">
    <property type="entry name" value="Creatin/AminoP/Spt16_N"/>
</dbReference>
<proteinExistence type="predicted"/>
<evidence type="ECO:0000259" key="1">
    <source>
        <dbReference type="Pfam" id="PF00557"/>
    </source>
</evidence>
<dbReference type="InterPro" id="IPR000587">
    <property type="entry name" value="Creatinase_N"/>
</dbReference>
<dbReference type="AlphaFoldDB" id="A0A5K7S3P0"/>
<dbReference type="Proteomes" id="UP001193389">
    <property type="component" value="Chromosome"/>
</dbReference>
<dbReference type="InterPro" id="IPR050659">
    <property type="entry name" value="Peptidase_M24B"/>
</dbReference>
<evidence type="ECO:0000313" key="4">
    <source>
        <dbReference type="Proteomes" id="UP001193389"/>
    </source>
</evidence>
<gene>
    <name evidence="3" type="ORF">AQPE_0300</name>
</gene>
<dbReference type="KEGG" id="anf:AQPE_0300"/>
<reference evidence="3" key="1">
    <citation type="journal article" date="2020" name="Int. J. Syst. Evol. Microbiol.">
        <title>Aquipluma nitroreducens gen. nov. sp. nov., a novel facultatively anaerobic bacterium isolated from a freshwater lake.</title>
        <authorList>
            <person name="Watanabe M."/>
            <person name="Kojima H."/>
            <person name="Fukui M."/>
        </authorList>
    </citation>
    <scope>NUCLEOTIDE SEQUENCE</scope>
    <source>
        <strain evidence="3">MeG22</strain>
    </source>
</reference>
<protein>
    <submittedName>
        <fullName evidence="3">Xaa-Pro dipeptidase</fullName>
    </submittedName>
</protein>
<dbReference type="Gene3D" id="3.90.230.10">
    <property type="entry name" value="Creatinase/methionine aminopeptidase superfamily"/>
    <property type="match status" value="1"/>
</dbReference>
<accession>A0A5K7S3P0</accession>
<name>A0A5K7S3P0_9BACT</name>
<feature type="domain" description="Creatinase N-terminal" evidence="2">
    <location>
        <begin position="4"/>
        <end position="151"/>
    </location>
</feature>
<dbReference type="SUPFAM" id="SSF55920">
    <property type="entry name" value="Creatinase/aminopeptidase"/>
    <property type="match status" value="1"/>
</dbReference>
<dbReference type="SUPFAM" id="SSF53092">
    <property type="entry name" value="Creatinase/prolidase N-terminal domain"/>
    <property type="match status" value="1"/>
</dbReference>
<feature type="domain" description="Peptidase M24" evidence="1">
    <location>
        <begin position="162"/>
        <end position="357"/>
    </location>
</feature>
<dbReference type="Pfam" id="PF01321">
    <property type="entry name" value="Creatinase_N"/>
    <property type="match status" value="1"/>
</dbReference>
<organism evidence="3 4">
    <name type="scientific">Aquipluma nitroreducens</name>
    <dbReference type="NCBI Taxonomy" id="2010828"/>
    <lineage>
        <taxon>Bacteria</taxon>
        <taxon>Pseudomonadati</taxon>
        <taxon>Bacteroidota</taxon>
        <taxon>Bacteroidia</taxon>
        <taxon>Marinilabiliales</taxon>
        <taxon>Prolixibacteraceae</taxon>
        <taxon>Aquipluma</taxon>
    </lineage>
</organism>
<dbReference type="PANTHER" id="PTHR46112:SF2">
    <property type="entry name" value="XAA-PRO AMINOPEPTIDASE P-RELATED"/>
    <property type="match status" value="1"/>
</dbReference>
<sequence length="370" mass="40886">MVQRIERLKSVGERENIDVFIFTSASSLKCFSGYYYNFETGPSPFQLLPAALVVVPDQFMGIVIADNESLTAPVPGIEVSVRKYASYVYEEPLDFTNHFLIQLHEMLKQIGMSKARIGIEQNTFPYVIANSLKAKYSEMEFVNITGEVSRIKAVKDADEIKNIRKATALSDIGQSAVIKYAQAGMTELELFSLVRLEIEASVGTRIPIMVDLVSGARTASGGGIPTNKTIQEGDLILSDLTPCFNGYWGDSCNTKVIGKPTSGQMKTFESVKQALNHAISAVRPGIKASEIDDLMRKHAGNFPHHGGHGVGTLYHEEPRIVRYNNTVVEPNMVIALEPAIYEKGFGIRLEHMVLVTETGCEVLTQFQHCF</sequence>
<dbReference type="Pfam" id="PF00557">
    <property type="entry name" value="Peptidase_M24"/>
    <property type="match status" value="1"/>
</dbReference>
<dbReference type="Gene3D" id="3.40.350.10">
    <property type="entry name" value="Creatinase/prolidase N-terminal domain"/>
    <property type="match status" value="1"/>
</dbReference>
<keyword evidence="4" id="KW-1185">Reference proteome</keyword>
<dbReference type="InterPro" id="IPR000994">
    <property type="entry name" value="Pept_M24"/>
</dbReference>
<evidence type="ECO:0000313" key="3">
    <source>
        <dbReference type="EMBL" id="BBE16163.1"/>
    </source>
</evidence>
<dbReference type="RefSeq" id="WP_318349262.1">
    <property type="nucleotide sequence ID" value="NZ_AP018694.1"/>
</dbReference>
<dbReference type="EMBL" id="AP018694">
    <property type="protein sequence ID" value="BBE16163.1"/>
    <property type="molecule type" value="Genomic_DNA"/>
</dbReference>
<dbReference type="InterPro" id="IPR036005">
    <property type="entry name" value="Creatinase/aminopeptidase-like"/>
</dbReference>
<dbReference type="PANTHER" id="PTHR46112">
    <property type="entry name" value="AMINOPEPTIDASE"/>
    <property type="match status" value="1"/>
</dbReference>